<evidence type="ECO:0000259" key="2">
    <source>
        <dbReference type="PROSITE" id="PS50213"/>
    </source>
</evidence>
<feature type="region of interest" description="Disordered" evidence="1">
    <location>
        <begin position="324"/>
        <end position="371"/>
    </location>
</feature>
<dbReference type="EMBL" id="JAVRRT010000011">
    <property type="protein sequence ID" value="KAK5167835.1"/>
    <property type="molecule type" value="Genomic_DNA"/>
</dbReference>
<feature type="domain" description="FAS1" evidence="2">
    <location>
        <begin position="25"/>
        <end position="171"/>
    </location>
</feature>
<dbReference type="Gene3D" id="2.30.180.10">
    <property type="entry name" value="FAS1 domain"/>
    <property type="match status" value="2"/>
</dbReference>
<dbReference type="SMART" id="SM00554">
    <property type="entry name" value="FAS1"/>
    <property type="match status" value="2"/>
</dbReference>
<feature type="compositionally biased region" description="Gly residues" evidence="1">
    <location>
        <begin position="356"/>
        <end position="366"/>
    </location>
</feature>
<dbReference type="InterPro" id="IPR000782">
    <property type="entry name" value="FAS1_domain"/>
</dbReference>
<dbReference type="PROSITE" id="PS50213">
    <property type="entry name" value="FAS1"/>
    <property type="match status" value="2"/>
</dbReference>
<gene>
    <name evidence="3" type="ORF">LTR77_007534</name>
</gene>
<dbReference type="PANTHER" id="PTHR10900">
    <property type="entry name" value="PERIOSTIN-RELATED"/>
    <property type="match status" value="1"/>
</dbReference>
<evidence type="ECO:0000313" key="4">
    <source>
        <dbReference type="Proteomes" id="UP001337655"/>
    </source>
</evidence>
<feature type="compositionally biased region" description="Polar residues" evidence="1">
    <location>
        <begin position="324"/>
        <end position="352"/>
    </location>
</feature>
<dbReference type="Proteomes" id="UP001337655">
    <property type="component" value="Unassembled WGS sequence"/>
</dbReference>
<dbReference type="InterPro" id="IPR050904">
    <property type="entry name" value="Adhesion/Biosynth-related"/>
</dbReference>
<comment type="caution">
    <text evidence="3">The sequence shown here is derived from an EMBL/GenBank/DDBJ whole genome shotgun (WGS) entry which is preliminary data.</text>
</comment>
<proteinExistence type="predicted"/>
<reference evidence="3 4" key="1">
    <citation type="submission" date="2023-08" db="EMBL/GenBank/DDBJ databases">
        <title>Black Yeasts Isolated from many extreme environments.</title>
        <authorList>
            <person name="Coleine C."/>
            <person name="Stajich J.E."/>
            <person name="Selbmann L."/>
        </authorList>
    </citation>
    <scope>NUCLEOTIDE SEQUENCE [LARGE SCALE GENOMIC DNA]</scope>
    <source>
        <strain evidence="3 4">CCFEE 5935</strain>
    </source>
</reference>
<dbReference type="FunFam" id="2.30.180.10:FF:000032">
    <property type="entry name" value="Fasciclin domain-containing protein, putative"/>
    <property type="match status" value="1"/>
</dbReference>
<evidence type="ECO:0000313" key="3">
    <source>
        <dbReference type="EMBL" id="KAK5167835.1"/>
    </source>
</evidence>
<sequence>MRASKTFIASSALAFAAAQNNSNSDPTLTALIGDTPSLSGLGTILQAYPNIARSLGNAENVTVFAPNNAAISELQSSGLLDDATEDDVAAILNYHVLQGMVYSSAISETPVFAPTLLDDEMYANVTGGQVVEVALDGQDVVLTSGLKLESTVVQADVNYTNGVVHIIDSVLQVPRNVSTTAIGAGLTALAGALTLTDLVDTVDGLSDVTIFAPTNAAFRAIGRTAANLSTSDLTDILTYHVINGTVVYSADITEGSVTTLQGDDVEITVEDDAVFVNGARVILADVLVAGGVVHVIDSVLNPANATAEADPSATTGVVQFSGASSASATPYTSGIPTASTTNPGLTQTTNEVAATGGSGGNGGSGSGSSSSSSGIAALPTGAVGAAALFGGAAFLANW</sequence>
<dbReference type="GeneID" id="89928870"/>
<dbReference type="Pfam" id="PF02469">
    <property type="entry name" value="Fasciclin"/>
    <property type="match status" value="2"/>
</dbReference>
<protein>
    <recommendedName>
        <fullName evidence="2">FAS1 domain-containing protein</fullName>
    </recommendedName>
</protein>
<dbReference type="InterPro" id="IPR036378">
    <property type="entry name" value="FAS1_dom_sf"/>
</dbReference>
<name>A0AAV9P5M9_9PEZI</name>
<feature type="domain" description="FAS1" evidence="2">
    <location>
        <begin position="173"/>
        <end position="300"/>
    </location>
</feature>
<dbReference type="PANTHER" id="PTHR10900:SF77">
    <property type="entry name" value="FI19380P1"/>
    <property type="match status" value="1"/>
</dbReference>
<evidence type="ECO:0000256" key="1">
    <source>
        <dbReference type="SAM" id="MobiDB-lite"/>
    </source>
</evidence>
<accession>A0AAV9P5M9</accession>
<organism evidence="3 4">
    <name type="scientific">Saxophila tyrrhenica</name>
    <dbReference type="NCBI Taxonomy" id="1690608"/>
    <lineage>
        <taxon>Eukaryota</taxon>
        <taxon>Fungi</taxon>
        <taxon>Dikarya</taxon>
        <taxon>Ascomycota</taxon>
        <taxon>Pezizomycotina</taxon>
        <taxon>Dothideomycetes</taxon>
        <taxon>Dothideomycetidae</taxon>
        <taxon>Mycosphaerellales</taxon>
        <taxon>Extremaceae</taxon>
        <taxon>Saxophila</taxon>
    </lineage>
</organism>
<dbReference type="GO" id="GO:0016236">
    <property type="term" value="P:macroautophagy"/>
    <property type="evidence" value="ECO:0007669"/>
    <property type="project" value="TreeGrafter"/>
</dbReference>
<dbReference type="SUPFAM" id="SSF82153">
    <property type="entry name" value="FAS1 domain"/>
    <property type="match status" value="2"/>
</dbReference>
<dbReference type="AlphaFoldDB" id="A0AAV9P5M9"/>
<dbReference type="RefSeq" id="XP_064657541.1">
    <property type="nucleotide sequence ID" value="XM_064804771.1"/>
</dbReference>
<dbReference type="GO" id="GO:0000329">
    <property type="term" value="C:fungal-type vacuole membrane"/>
    <property type="evidence" value="ECO:0007669"/>
    <property type="project" value="TreeGrafter"/>
</dbReference>
<keyword evidence="4" id="KW-1185">Reference proteome</keyword>